<dbReference type="InterPro" id="IPR038232">
    <property type="entry name" value="PknH-like_Extracell_sf"/>
</dbReference>
<evidence type="ECO:0000313" key="3">
    <source>
        <dbReference type="EMBL" id="KMV13727.1"/>
    </source>
</evidence>
<dbReference type="PROSITE" id="PS51257">
    <property type="entry name" value="PROKAR_LIPOPROTEIN"/>
    <property type="match status" value="1"/>
</dbReference>
<reference evidence="3 4" key="1">
    <citation type="submission" date="2015-06" db="EMBL/GenBank/DDBJ databases">
        <title>Genome sequence of Mycobacterium conceptionense strain MLE.</title>
        <authorList>
            <person name="Greninger A.L."/>
            <person name="Cunningham G."/>
            <person name="Chiu C.Y."/>
            <person name="Miller S."/>
        </authorList>
    </citation>
    <scope>NUCLEOTIDE SEQUENCE [LARGE SCALE GENOMIC DNA]</scope>
    <source>
        <strain evidence="3 4">MLE</strain>
    </source>
</reference>
<protein>
    <recommendedName>
        <fullName evidence="2">PknH-like extracellular domain-containing protein</fullName>
    </recommendedName>
</protein>
<dbReference type="OrthoDB" id="4761399at2"/>
<evidence type="ECO:0000259" key="2">
    <source>
        <dbReference type="Pfam" id="PF14032"/>
    </source>
</evidence>
<feature type="domain" description="PknH-like extracellular" evidence="2">
    <location>
        <begin position="32"/>
        <end position="218"/>
    </location>
</feature>
<dbReference type="Proteomes" id="UP000037594">
    <property type="component" value="Unassembled WGS sequence"/>
</dbReference>
<feature type="chain" id="PRO_5030008907" description="PknH-like extracellular domain-containing protein" evidence="1">
    <location>
        <begin position="20"/>
        <end position="224"/>
    </location>
</feature>
<gene>
    <name evidence="3" type="ORF">ACT17_33770</name>
</gene>
<proteinExistence type="predicted"/>
<evidence type="ECO:0000313" key="4">
    <source>
        <dbReference type="Proteomes" id="UP000037594"/>
    </source>
</evidence>
<dbReference type="Gene3D" id="3.40.1000.70">
    <property type="entry name" value="PknH-like extracellular domain"/>
    <property type="match status" value="1"/>
</dbReference>
<keyword evidence="1" id="KW-0732">Signal</keyword>
<sequence>MLRLAISLLTLVWLVTSCAGSGDKAQGPPKEVPKSALEGLLLTTDQVNTLMGTSAMVAHPPVTEMNDHRNLLPNLNCLGVWQVDEAAIYGDRWTAMRQVLLRDPDTDVWDNLLVQSVVIFPSTQEATDFLGQSADRWSKCTNHNVNITLNGQPLPKWRSGDLTATDTQLTLPFTRTDGDQVRSCQRALAVAANLVMDIQACKPEGSAVTQADDVVDRIKAAMPR</sequence>
<dbReference type="InterPro" id="IPR026954">
    <property type="entry name" value="PknH-like_Extracell"/>
</dbReference>
<dbReference type="EMBL" id="LFOD01000075">
    <property type="protein sequence ID" value="KMV13727.1"/>
    <property type="molecule type" value="Genomic_DNA"/>
</dbReference>
<name>A0A0J8TX59_9MYCO</name>
<dbReference type="Pfam" id="PF14032">
    <property type="entry name" value="PknH_C"/>
    <property type="match status" value="1"/>
</dbReference>
<dbReference type="AlphaFoldDB" id="A0A0J8TX59"/>
<dbReference type="PATRIC" id="fig|451644.5.peg.6945"/>
<comment type="caution">
    <text evidence="3">The sequence shown here is derived from an EMBL/GenBank/DDBJ whole genome shotgun (WGS) entry which is preliminary data.</text>
</comment>
<accession>A0A0J8TX59</accession>
<organism evidence="3 4">
    <name type="scientific">Mycolicibacterium conceptionense</name>
    <dbReference type="NCBI Taxonomy" id="451644"/>
    <lineage>
        <taxon>Bacteria</taxon>
        <taxon>Bacillati</taxon>
        <taxon>Actinomycetota</taxon>
        <taxon>Actinomycetes</taxon>
        <taxon>Mycobacteriales</taxon>
        <taxon>Mycobacteriaceae</taxon>
        <taxon>Mycolicibacterium</taxon>
    </lineage>
</organism>
<dbReference type="RefSeq" id="WP_019344351.1">
    <property type="nucleotide sequence ID" value="NZ_AGSZ01000143.1"/>
</dbReference>
<feature type="signal peptide" evidence="1">
    <location>
        <begin position="1"/>
        <end position="19"/>
    </location>
</feature>
<evidence type="ECO:0000256" key="1">
    <source>
        <dbReference type="SAM" id="SignalP"/>
    </source>
</evidence>